<evidence type="ECO:0000313" key="2">
    <source>
        <dbReference type="EMBL" id="PMD13193.1"/>
    </source>
</evidence>
<feature type="region of interest" description="Disordered" evidence="1">
    <location>
        <begin position="1"/>
        <end position="109"/>
    </location>
</feature>
<dbReference type="OrthoDB" id="3595799at2759"/>
<protein>
    <submittedName>
        <fullName evidence="2">Uncharacterized protein</fullName>
    </submittedName>
</protein>
<dbReference type="EMBL" id="KZ613535">
    <property type="protein sequence ID" value="PMD13193.1"/>
    <property type="molecule type" value="Genomic_DNA"/>
</dbReference>
<name>A0A2J6PGR4_9HELO</name>
<proteinExistence type="predicted"/>
<dbReference type="Proteomes" id="UP000235672">
    <property type="component" value="Unassembled WGS sequence"/>
</dbReference>
<evidence type="ECO:0000256" key="1">
    <source>
        <dbReference type="SAM" id="MobiDB-lite"/>
    </source>
</evidence>
<reference evidence="2 3" key="1">
    <citation type="submission" date="2016-05" db="EMBL/GenBank/DDBJ databases">
        <title>A degradative enzymes factory behind the ericoid mycorrhizal symbiosis.</title>
        <authorList>
            <consortium name="DOE Joint Genome Institute"/>
            <person name="Martino E."/>
            <person name="Morin E."/>
            <person name="Grelet G."/>
            <person name="Kuo A."/>
            <person name="Kohler A."/>
            <person name="Daghino S."/>
            <person name="Barry K."/>
            <person name="Choi C."/>
            <person name="Cichocki N."/>
            <person name="Clum A."/>
            <person name="Copeland A."/>
            <person name="Hainaut M."/>
            <person name="Haridas S."/>
            <person name="Labutti K."/>
            <person name="Lindquist E."/>
            <person name="Lipzen A."/>
            <person name="Khouja H.-R."/>
            <person name="Murat C."/>
            <person name="Ohm R."/>
            <person name="Olson A."/>
            <person name="Spatafora J."/>
            <person name="Veneault-Fourrey C."/>
            <person name="Henrissat B."/>
            <person name="Grigoriev I."/>
            <person name="Martin F."/>
            <person name="Perotto S."/>
        </authorList>
    </citation>
    <scope>NUCLEOTIDE SEQUENCE [LARGE SCALE GENOMIC DNA]</scope>
    <source>
        <strain evidence="2 3">UAMH 7357</strain>
    </source>
</reference>
<accession>A0A2J6PGR4</accession>
<evidence type="ECO:0000313" key="3">
    <source>
        <dbReference type="Proteomes" id="UP000235672"/>
    </source>
</evidence>
<dbReference type="AlphaFoldDB" id="A0A2J6PGR4"/>
<sequence>MADESKTSPTTPPPEPNMTTEPTHQTPISPPPAYQETASKPPLPPRIPTSSSIPARKPMPSSSQATSSTLPPRSPTQTPSASSNSRPSPAKQHSLLSQAKGALPTSFSGAKDSVTKYGKFVFEHVKKGEMPWTQWYCCGLVAGVECETENHRCIRSARSADIGFAGSA</sequence>
<feature type="compositionally biased region" description="Low complexity" evidence="1">
    <location>
        <begin position="79"/>
        <end position="90"/>
    </location>
</feature>
<feature type="compositionally biased region" description="Polar residues" evidence="1">
    <location>
        <begin position="60"/>
        <end position="78"/>
    </location>
</feature>
<gene>
    <name evidence="2" type="ORF">NA56DRAFT_756020</name>
</gene>
<keyword evidence="3" id="KW-1185">Reference proteome</keyword>
<organism evidence="2 3">
    <name type="scientific">Hyaloscypha hepaticicola</name>
    <dbReference type="NCBI Taxonomy" id="2082293"/>
    <lineage>
        <taxon>Eukaryota</taxon>
        <taxon>Fungi</taxon>
        <taxon>Dikarya</taxon>
        <taxon>Ascomycota</taxon>
        <taxon>Pezizomycotina</taxon>
        <taxon>Leotiomycetes</taxon>
        <taxon>Helotiales</taxon>
        <taxon>Hyaloscyphaceae</taxon>
        <taxon>Hyaloscypha</taxon>
    </lineage>
</organism>